<dbReference type="Proteomes" id="UP000037020">
    <property type="component" value="Unassembled WGS sequence"/>
</dbReference>
<protein>
    <recommendedName>
        <fullName evidence="3">MABP domain-containing protein</fullName>
    </recommendedName>
</protein>
<evidence type="ECO:0008006" key="3">
    <source>
        <dbReference type="Google" id="ProtNLM"/>
    </source>
</evidence>
<accession>A0ABR5JAR5</accession>
<evidence type="ECO:0000313" key="2">
    <source>
        <dbReference type="Proteomes" id="UP000037020"/>
    </source>
</evidence>
<dbReference type="EMBL" id="LGUT01000713">
    <property type="protein sequence ID" value="KOG90471.1"/>
    <property type="molecule type" value="Genomic_DNA"/>
</dbReference>
<name>A0ABR5JAR5_9ACTN</name>
<gene>
    <name evidence="1" type="ORF">ADK38_08615</name>
</gene>
<organism evidence="1 2">
    <name type="scientific">Streptomyces varsoviensis</name>
    <dbReference type="NCBI Taxonomy" id="67373"/>
    <lineage>
        <taxon>Bacteria</taxon>
        <taxon>Bacillati</taxon>
        <taxon>Actinomycetota</taxon>
        <taxon>Actinomycetes</taxon>
        <taxon>Kitasatosporales</taxon>
        <taxon>Streptomycetaceae</taxon>
        <taxon>Streptomyces</taxon>
    </lineage>
</organism>
<dbReference type="RefSeq" id="WP_030875470.1">
    <property type="nucleotide sequence ID" value="NZ_JBIRHZ010000001.1"/>
</dbReference>
<sequence>MATNAQKGITELWIFESISDIPTGYTLVHSRLNMNEKGKGRYLAYARGEGPALTNLVLHLAWAEPSRVYGAEQAGLNLNEGAQGVGGGHAVPYYLAYTTAAEEGDNEIIDIDVIKATDSPEKGWDRIPFDLNSSVANATALNLAFLRS</sequence>
<comment type="caution">
    <text evidence="1">The sequence shown here is derived from an EMBL/GenBank/DDBJ whole genome shotgun (WGS) entry which is preliminary data.</text>
</comment>
<evidence type="ECO:0000313" key="1">
    <source>
        <dbReference type="EMBL" id="KOG90471.1"/>
    </source>
</evidence>
<proteinExistence type="predicted"/>
<reference evidence="1 2" key="1">
    <citation type="submission" date="2015-07" db="EMBL/GenBank/DDBJ databases">
        <authorList>
            <person name="Ju K.-S."/>
            <person name="Doroghazi J.R."/>
            <person name="Metcalf W.W."/>
        </authorList>
    </citation>
    <scope>NUCLEOTIDE SEQUENCE [LARGE SCALE GENOMIC DNA]</scope>
    <source>
        <strain evidence="1 2">NRRL B-3589</strain>
    </source>
</reference>
<keyword evidence="2" id="KW-1185">Reference proteome</keyword>